<comment type="pathway">
    <text evidence="3 10">Organic acid metabolism; glycolate biosynthesis; glycolate from 2-phosphoglycolate: step 1/1.</text>
</comment>
<dbReference type="EMBL" id="BAABKD010000009">
    <property type="protein sequence ID" value="GAA5090404.1"/>
    <property type="molecule type" value="Genomic_DNA"/>
</dbReference>
<evidence type="ECO:0000256" key="7">
    <source>
        <dbReference type="ARBA" id="ARBA00022801"/>
    </source>
</evidence>
<evidence type="ECO:0000256" key="5">
    <source>
        <dbReference type="ARBA" id="ARBA00013078"/>
    </source>
</evidence>
<dbReference type="SFLD" id="SFLDS00003">
    <property type="entry name" value="Haloacid_Dehalogenase"/>
    <property type="match status" value="1"/>
</dbReference>
<keyword evidence="12" id="KW-1185">Reference proteome</keyword>
<protein>
    <recommendedName>
        <fullName evidence="5 10">Phosphoglycolate phosphatase</fullName>
        <shortName evidence="10">PGP</shortName>
        <shortName evidence="10">PGPase</shortName>
        <ecNumber evidence="5 10">3.1.3.18</ecNumber>
    </recommendedName>
</protein>
<evidence type="ECO:0000256" key="10">
    <source>
        <dbReference type="HAMAP-Rule" id="MF_00495"/>
    </source>
</evidence>
<dbReference type="Gene3D" id="3.40.50.1000">
    <property type="entry name" value="HAD superfamily/HAD-like"/>
    <property type="match status" value="1"/>
</dbReference>
<dbReference type="InterPro" id="IPR023198">
    <property type="entry name" value="PGP-like_dom2"/>
</dbReference>
<comment type="function">
    <text evidence="10">Specifically catalyzes the dephosphorylation of 2-phosphoglycolate. Is involved in the dissimilation of the intracellular 2-phosphoglycolate formed during the DNA repair of 3'-phosphoglycolate ends, a major class of DNA lesions induced by oxidative stress.</text>
</comment>
<dbReference type="InterPro" id="IPR037512">
    <property type="entry name" value="PGPase_prok"/>
</dbReference>
<sequence length="227" mass="24675">MRYRAVLFDLDGTLVDSIPDIAQAVNHMLEEMGHPTLSPQKISTFLGKGMDHLIWLALNELTDAPAPAPEDYQKGRELFAKHYDLQLQQPSSTLFDGVKEGLDAFQAAGCQLAIVTNKPIEFVPALIQHVGIDHYFTCLVGGNTCEEKKPHPMPFLYACEKLGVTPAEALVIGDSSNDSIAAREAGIDVLIVPYGYNEGESVQNLDCDGIVSNISEAAQWAAQPKGH</sequence>
<comment type="catalytic activity">
    <reaction evidence="1 10">
        <text>2-phosphoglycolate + H2O = glycolate + phosphate</text>
        <dbReference type="Rhea" id="RHEA:14369"/>
        <dbReference type="ChEBI" id="CHEBI:15377"/>
        <dbReference type="ChEBI" id="CHEBI:29805"/>
        <dbReference type="ChEBI" id="CHEBI:43474"/>
        <dbReference type="ChEBI" id="CHEBI:58033"/>
        <dbReference type="EC" id="3.1.3.18"/>
    </reaction>
</comment>
<evidence type="ECO:0000256" key="2">
    <source>
        <dbReference type="ARBA" id="ARBA00001946"/>
    </source>
</evidence>
<feature type="binding site" evidence="10">
    <location>
        <position position="9"/>
    </location>
    <ligand>
        <name>Mg(2+)</name>
        <dbReference type="ChEBI" id="CHEBI:18420"/>
    </ligand>
</feature>
<dbReference type="Gene3D" id="1.10.150.240">
    <property type="entry name" value="Putative phosphatase, domain 2"/>
    <property type="match status" value="1"/>
</dbReference>
<dbReference type="NCBIfam" id="NF009695">
    <property type="entry name" value="PRK13222.1-2"/>
    <property type="match status" value="1"/>
</dbReference>
<keyword evidence="6 10" id="KW-0479">Metal-binding</keyword>
<dbReference type="NCBIfam" id="TIGR01449">
    <property type="entry name" value="PGP_bact"/>
    <property type="match status" value="1"/>
</dbReference>
<dbReference type="PANTHER" id="PTHR43434:SF1">
    <property type="entry name" value="PHOSPHOGLYCOLATE PHOSPHATASE"/>
    <property type="match status" value="1"/>
</dbReference>
<dbReference type="RefSeq" id="WP_300647760.1">
    <property type="nucleotide sequence ID" value="NZ_BAABKD010000009.1"/>
</dbReference>
<keyword evidence="7 10" id="KW-0378">Hydrolase</keyword>
<evidence type="ECO:0000256" key="3">
    <source>
        <dbReference type="ARBA" id="ARBA00004818"/>
    </source>
</evidence>
<evidence type="ECO:0000256" key="1">
    <source>
        <dbReference type="ARBA" id="ARBA00000830"/>
    </source>
</evidence>
<keyword evidence="9 10" id="KW-0119">Carbohydrate metabolism</keyword>
<dbReference type="NCBIfam" id="TIGR01549">
    <property type="entry name" value="HAD-SF-IA-v1"/>
    <property type="match status" value="1"/>
</dbReference>
<dbReference type="EC" id="3.1.3.18" evidence="5 10"/>
<feature type="active site" description="Nucleophile" evidence="10">
    <location>
        <position position="9"/>
    </location>
</feature>
<evidence type="ECO:0000313" key="11">
    <source>
        <dbReference type="EMBL" id="GAA5090404.1"/>
    </source>
</evidence>
<comment type="similarity">
    <text evidence="4 10">Belongs to the HAD-like hydrolase superfamily. CbbY/CbbZ/Gph/YieH family.</text>
</comment>
<dbReference type="PANTHER" id="PTHR43434">
    <property type="entry name" value="PHOSPHOGLYCOLATE PHOSPHATASE"/>
    <property type="match status" value="1"/>
</dbReference>
<dbReference type="PRINTS" id="PR00413">
    <property type="entry name" value="HADHALOGNASE"/>
</dbReference>
<dbReference type="Pfam" id="PF13419">
    <property type="entry name" value="HAD_2"/>
    <property type="match status" value="1"/>
</dbReference>
<evidence type="ECO:0000256" key="8">
    <source>
        <dbReference type="ARBA" id="ARBA00022842"/>
    </source>
</evidence>
<dbReference type="SFLD" id="SFLDG01135">
    <property type="entry name" value="C1.5.6:_HAD__Beta-PGM__Phospha"/>
    <property type="match status" value="1"/>
</dbReference>
<dbReference type="HAMAP" id="MF_00495">
    <property type="entry name" value="GPH_hydrolase_bact"/>
    <property type="match status" value="1"/>
</dbReference>
<dbReference type="SUPFAM" id="SSF56784">
    <property type="entry name" value="HAD-like"/>
    <property type="match status" value="1"/>
</dbReference>
<comment type="caution">
    <text evidence="11">The sequence shown here is derived from an EMBL/GenBank/DDBJ whole genome shotgun (WGS) entry which is preliminary data.</text>
</comment>
<dbReference type="InterPro" id="IPR041492">
    <property type="entry name" value="HAD_2"/>
</dbReference>
<evidence type="ECO:0000256" key="6">
    <source>
        <dbReference type="ARBA" id="ARBA00022723"/>
    </source>
</evidence>
<name>A0ABP9M640_9BURK</name>
<keyword evidence="8 10" id="KW-0460">Magnesium</keyword>
<feature type="binding site" evidence="10">
    <location>
        <position position="174"/>
    </location>
    <ligand>
        <name>Mg(2+)</name>
        <dbReference type="ChEBI" id="CHEBI:18420"/>
    </ligand>
</feature>
<proteinExistence type="inferred from homology"/>
<organism evidence="11 12">
    <name type="scientific">Paenalcaligenes hermetiae</name>
    <dbReference type="NCBI Taxonomy" id="1157987"/>
    <lineage>
        <taxon>Bacteria</taxon>
        <taxon>Pseudomonadati</taxon>
        <taxon>Pseudomonadota</taxon>
        <taxon>Betaproteobacteria</taxon>
        <taxon>Burkholderiales</taxon>
        <taxon>Alcaligenaceae</taxon>
        <taxon>Paenalcaligenes</taxon>
    </lineage>
</organism>
<dbReference type="SFLD" id="SFLDG01129">
    <property type="entry name" value="C1.5:_HAD__Beta-PGM__Phosphata"/>
    <property type="match status" value="1"/>
</dbReference>
<dbReference type="Proteomes" id="UP001500227">
    <property type="component" value="Unassembled WGS sequence"/>
</dbReference>
<accession>A0ABP9M640</accession>
<dbReference type="InterPro" id="IPR023214">
    <property type="entry name" value="HAD_sf"/>
</dbReference>
<evidence type="ECO:0000313" key="12">
    <source>
        <dbReference type="Proteomes" id="UP001500227"/>
    </source>
</evidence>
<comment type="cofactor">
    <cofactor evidence="2 10">
        <name>Mg(2+)</name>
        <dbReference type="ChEBI" id="CHEBI:18420"/>
    </cofactor>
</comment>
<evidence type="ECO:0000256" key="9">
    <source>
        <dbReference type="ARBA" id="ARBA00023277"/>
    </source>
</evidence>
<evidence type="ECO:0000256" key="4">
    <source>
        <dbReference type="ARBA" id="ARBA00006171"/>
    </source>
</evidence>
<gene>
    <name evidence="11" type="ORF">GCM10023337_14680</name>
</gene>
<reference evidence="12" key="1">
    <citation type="journal article" date="2019" name="Int. J. Syst. Evol. Microbiol.">
        <title>The Global Catalogue of Microorganisms (GCM) 10K type strain sequencing project: providing services to taxonomists for standard genome sequencing and annotation.</title>
        <authorList>
            <consortium name="The Broad Institute Genomics Platform"/>
            <consortium name="The Broad Institute Genome Sequencing Center for Infectious Disease"/>
            <person name="Wu L."/>
            <person name="Ma J."/>
        </authorList>
    </citation>
    <scope>NUCLEOTIDE SEQUENCE [LARGE SCALE GENOMIC DNA]</scope>
    <source>
        <strain evidence="12">JCM 18423</strain>
    </source>
</reference>
<dbReference type="InterPro" id="IPR050155">
    <property type="entry name" value="HAD-like_hydrolase_sf"/>
</dbReference>
<dbReference type="InterPro" id="IPR036412">
    <property type="entry name" value="HAD-like_sf"/>
</dbReference>
<feature type="binding site" evidence="10">
    <location>
        <position position="11"/>
    </location>
    <ligand>
        <name>Mg(2+)</name>
        <dbReference type="ChEBI" id="CHEBI:18420"/>
    </ligand>
</feature>
<dbReference type="InterPro" id="IPR006439">
    <property type="entry name" value="HAD-SF_hydro_IA"/>
</dbReference>